<evidence type="ECO:0000313" key="2">
    <source>
        <dbReference type="EMBL" id="RMZ98780.1"/>
    </source>
</evidence>
<feature type="transmembrane region" description="Helical" evidence="1">
    <location>
        <begin position="20"/>
        <end position="39"/>
    </location>
</feature>
<keyword evidence="1" id="KW-0812">Transmembrane</keyword>
<protein>
    <submittedName>
        <fullName evidence="2">Uncharacterized protein</fullName>
    </submittedName>
</protein>
<evidence type="ECO:0000256" key="1">
    <source>
        <dbReference type="SAM" id="Phobius"/>
    </source>
</evidence>
<dbReference type="Proteomes" id="UP000276133">
    <property type="component" value="Unassembled WGS sequence"/>
</dbReference>
<dbReference type="AlphaFoldDB" id="A0A3M7PJ98"/>
<accession>A0A3M7PJ98</accession>
<name>A0A3M7PJ98_BRAPC</name>
<keyword evidence="1" id="KW-0472">Membrane</keyword>
<organism evidence="2 3">
    <name type="scientific">Brachionus plicatilis</name>
    <name type="common">Marine rotifer</name>
    <name type="synonym">Brachionus muelleri</name>
    <dbReference type="NCBI Taxonomy" id="10195"/>
    <lineage>
        <taxon>Eukaryota</taxon>
        <taxon>Metazoa</taxon>
        <taxon>Spiralia</taxon>
        <taxon>Gnathifera</taxon>
        <taxon>Rotifera</taxon>
        <taxon>Eurotatoria</taxon>
        <taxon>Monogononta</taxon>
        <taxon>Pseudotrocha</taxon>
        <taxon>Ploima</taxon>
        <taxon>Brachionidae</taxon>
        <taxon>Brachionus</taxon>
    </lineage>
</organism>
<sequence length="128" mass="14796">MVLNAKKKITFFHYKKNYGFNSFSITGTTISSFGLSLVPGVKKELSVSPPIINFLMASFSLLSFETFVFSLLMFSSELVKSQSHEVKIMVKIVRIKNVRCLNSNRDYLNYRKCTNYLNKQAHLDYNFK</sequence>
<dbReference type="EMBL" id="REGN01010564">
    <property type="protein sequence ID" value="RMZ98780.1"/>
    <property type="molecule type" value="Genomic_DNA"/>
</dbReference>
<gene>
    <name evidence="2" type="ORF">BpHYR1_000661</name>
</gene>
<keyword evidence="1" id="KW-1133">Transmembrane helix</keyword>
<reference evidence="2 3" key="1">
    <citation type="journal article" date="2018" name="Sci. Rep.">
        <title>Genomic signatures of local adaptation to the degree of environmental predictability in rotifers.</title>
        <authorList>
            <person name="Franch-Gras L."/>
            <person name="Hahn C."/>
            <person name="Garcia-Roger E.M."/>
            <person name="Carmona M.J."/>
            <person name="Serra M."/>
            <person name="Gomez A."/>
        </authorList>
    </citation>
    <scope>NUCLEOTIDE SEQUENCE [LARGE SCALE GENOMIC DNA]</scope>
    <source>
        <strain evidence="2">HYR1</strain>
    </source>
</reference>
<feature type="transmembrane region" description="Helical" evidence="1">
    <location>
        <begin position="51"/>
        <end position="74"/>
    </location>
</feature>
<evidence type="ECO:0000313" key="3">
    <source>
        <dbReference type="Proteomes" id="UP000276133"/>
    </source>
</evidence>
<keyword evidence="3" id="KW-1185">Reference proteome</keyword>
<proteinExistence type="predicted"/>
<comment type="caution">
    <text evidence="2">The sequence shown here is derived from an EMBL/GenBank/DDBJ whole genome shotgun (WGS) entry which is preliminary data.</text>
</comment>